<dbReference type="Proteomes" id="UP000027180">
    <property type="component" value="Plasmid pRetIE4771e"/>
</dbReference>
<dbReference type="Gene3D" id="3.40.50.300">
    <property type="entry name" value="P-loop containing nucleotide triphosphate hydrolases"/>
    <property type="match status" value="1"/>
</dbReference>
<gene>
    <name evidence="3" type="ORF">IE4771_PE00085</name>
</gene>
<sequence length="598" mass="65691">MRIVRVHIENFRGIKLADVYLEGTTVLLGDNNTGKSTVFEAIELAIGADRLARTQAIDEHDFYGGDYRAVENQPPKAIVVEVVIAGLDEQHCTKFRNNLEFWRVADRSLLGAGAIGGAGQAGTEPAVRVRFEGAYDAENDEFVAKTWFAVPRQDDGTPISECRSGDKREFGFLHLRALRTGNRALSMERGSLLDVILKTHEVRTRMWEGLLGRLRGLDVVGEEDAEFGRILTAIRDAMREIVPGEWADAPHLRVSELTREDLRRVLKSFLATGVPGYAAPFQHQGSGTINALVLAMLGLIAQRRNGRVIFAMEEPELSLPPHVQKRVVDKVRELAAQALFTSHSPYVIEQFTPEQMTVLTRDNAGMLTATSVVLPDNLKLKIFRDGFRTRFCEALLARRVIVVEGKTELVAYSAVARRAAELAPAQYKRLDALGWVPFDAGGQTAVAPFASFFRGLGKTVATIFDQQQPDARAAIVAACHAPFEQPYAGFEHMLLAEVSPAMQAWFVQWFAAAGEWPPALAHVIPPVGSPEAAYRAPFLSLFTHKKGDDYLTVFLDQCQVGHFPQTMLGILTALKNMVAPPAPPAPPPAAQQPPGVFG</sequence>
<dbReference type="HOGENOM" id="CLU_446007_0_0_5"/>
<dbReference type="PANTHER" id="PTHR43581">
    <property type="entry name" value="ATP/GTP PHOSPHATASE"/>
    <property type="match status" value="1"/>
</dbReference>
<dbReference type="Pfam" id="PF13175">
    <property type="entry name" value="AAA_15"/>
    <property type="match status" value="2"/>
</dbReference>
<dbReference type="RefSeq" id="WP_040142613.1">
    <property type="nucleotide sequence ID" value="NZ_CP006991.1"/>
</dbReference>
<evidence type="ECO:0000313" key="3">
    <source>
        <dbReference type="EMBL" id="AIC31311.1"/>
    </source>
</evidence>
<accession>A0A060II85</accession>
<organism evidence="3 4">
    <name type="scientific">Rhizobium etli bv. mimosae str. IE4771</name>
    <dbReference type="NCBI Taxonomy" id="1432050"/>
    <lineage>
        <taxon>Bacteria</taxon>
        <taxon>Pseudomonadati</taxon>
        <taxon>Pseudomonadota</taxon>
        <taxon>Alphaproteobacteria</taxon>
        <taxon>Hyphomicrobiales</taxon>
        <taxon>Rhizobiaceae</taxon>
        <taxon>Rhizobium/Agrobacterium group</taxon>
        <taxon>Rhizobium</taxon>
    </lineage>
</organism>
<dbReference type="OrthoDB" id="9789856at2"/>
<dbReference type="InterPro" id="IPR027417">
    <property type="entry name" value="P-loop_NTPase"/>
</dbReference>
<dbReference type="SUPFAM" id="SSF52540">
    <property type="entry name" value="P-loop containing nucleoside triphosphate hydrolases"/>
    <property type="match status" value="1"/>
</dbReference>
<name>A0A060II85_RHIET</name>
<proteinExistence type="predicted"/>
<reference evidence="3 4" key="1">
    <citation type="submission" date="2013-12" db="EMBL/GenBank/DDBJ databases">
        <title>Complete genome sequence of Rhizobium etli bv. mimosae IE4771.</title>
        <authorList>
            <person name="Bustos P."/>
            <person name="Santamaria R.I."/>
            <person name="Lozano L."/>
            <person name="Ormeno-Orrillo E."/>
            <person name="Rogel M.A."/>
            <person name="Romero D."/>
            <person name="Cevallos M.A."/>
            <person name="Martinez-Romero E."/>
            <person name="Gonzalez V."/>
        </authorList>
    </citation>
    <scope>NUCLEOTIDE SEQUENCE [LARGE SCALE GENOMIC DNA]</scope>
    <source>
        <strain evidence="3 4">IE4771</strain>
        <plasmid evidence="4">Plasmid pRetIE4771e</plasmid>
    </source>
</reference>
<feature type="domain" description="Endonuclease GajA/Old nuclease/RecF-like AAA" evidence="1">
    <location>
        <begin position="1"/>
        <end position="47"/>
    </location>
</feature>
<feature type="domain" description="OLD protein-like TOPRIM" evidence="2">
    <location>
        <begin position="395"/>
        <end position="465"/>
    </location>
</feature>
<dbReference type="InterPro" id="IPR041685">
    <property type="entry name" value="AAA_GajA/Old/RecF-like"/>
</dbReference>
<dbReference type="AlphaFoldDB" id="A0A060II85"/>
<dbReference type="InterPro" id="IPR051396">
    <property type="entry name" value="Bact_Antivir_Def_Nuclease"/>
</dbReference>
<dbReference type="PANTHER" id="PTHR43581:SF4">
    <property type="entry name" value="ATP_GTP PHOSPHATASE"/>
    <property type="match status" value="1"/>
</dbReference>
<geneLocation type="plasmid" evidence="3 4">
    <name>pRetIE4771e</name>
</geneLocation>
<feature type="domain" description="Endonuclease GajA/Old nuclease/RecF-like AAA" evidence="1">
    <location>
        <begin position="280"/>
        <end position="348"/>
    </location>
</feature>
<evidence type="ECO:0000259" key="1">
    <source>
        <dbReference type="Pfam" id="PF13175"/>
    </source>
</evidence>
<keyword evidence="3" id="KW-0614">Plasmid</keyword>
<dbReference type="InterPro" id="IPR034139">
    <property type="entry name" value="TOPRIM_OLD"/>
</dbReference>
<evidence type="ECO:0000313" key="4">
    <source>
        <dbReference type="Proteomes" id="UP000027180"/>
    </source>
</evidence>
<protein>
    <submittedName>
        <fullName evidence="3">TOPRIM OLD family protein</fullName>
    </submittedName>
</protein>
<dbReference type="EMBL" id="CP006991">
    <property type="protein sequence ID" value="AIC31311.1"/>
    <property type="molecule type" value="Genomic_DNA"/>
</dbReference>
<dbReference type="KEGG" id="rei:IE4771_PE00085"/>
<dbReference type="Pfam" id="PF20469">
    <property type="entry name" value="OLD-like_TOPRIM"/>
    <property type="match status" value="1"/>
</dbReference>
<evidence type="ECO:0000259" key="2">
    <source>
        <dbReference type="Pfam" id="PF20469"/>
    </source>
</evidence>